<gene>
    <name evidence="1" type="ORF">scyTo_0012434</name>
</gene>
<name>A0A401P8T7_SCYTO</name>
<dbReference type="OrthoDB" id="9947780at2759"/>
<organism evidence="1 2">
    <name type="scientific">Scyliorhinus torazame</name>
    <name type="common">Cloudy catshark</name>
    <name type="synonym">Catulus torazame</name>
    <dbReference type="NCBI Taxonomy" id="75743"/>
    <lineage>
        <taxon>Eukaryota</taxon>
        <taxon>Metazoa</taxon>
        <taxon>Chordata</taxon>
        <taxon>Craniata</taxon>
        <taxon>Vertebrata</taxon>
        <taxon>Chondrichthyes</taxon>
        <taxon>Elasmobranchii</taxon>
        <taxon>Galeomorphii</taxon>
        <taxon>Galeoidea</taxon>
        <taxon>Carcharhiniformes</taxon>
        <taxon>Scyliorhinidae</taxon>
        <taxon>Scyliorhinus</taxon>
    </lineage>
</organism>
<dbReference type="EMBL" id="BFAA01006004">
    <property type="protein sequence ID" value="GCB69490.1"/>
    <property type="molecule type" value="Genomic_DNA"/>
</dbReference>
<comment type="caution">
    <text evidence="1">The sequence shown here is derived from an EMBL/GenBank/DDBJ whole genome shotgun (WGS) entry which is preliminary data.</text>
</comment>
<keyword evidence="2" id="KW-1185">Reference proteome</keyword>
<protein>
    <submittedName>
        <fullName evidence="1">Uncharacterized protein</fullName>
    </submittedName>
</protein>
<sequence length="155" mass="17861">MLIVLASYSSFLQIFNGVRTIVKSSRRTQSEECDSSAPQGSLLLRPLAALKRRAGSMLGAVFGRWGDRKGHRRVHYPLEQMVPPSNMQLRHPKAGRHYKRQQSQYVHPSGGEILCYMPHKTLTYPYANQTSTEIFRFRGFNHVDVWKTRYSKTGY</sequence>
<reference evidence="1 2" key="1">
    <citation type="journal article" date="2018" name="Nat. Ecol. Evol.">
        <title>Shark genomes provide insights into elasmobranch evolution and the origin of vertebrates.</title>
        <authorList>
            <person name="Hara Y"/>
            <person name="Yamaguchi K"/>
            <person name="Onimaru K"/>
            <person name="Kadota M"/>
            <person name="Koyanagi M"/>
            <person name="Keeley SD"/>
            <person name="Tatsumi K"/>
            <person name="Tanaka K"/>
            <person name="Motone F"/>
            <person name="Kageyama Y"/>
            <person name="Nozu R"/>
            <person name="Adachi N"/>
            <person name="Nishimura O"/>
            <person name="Nakagawa R"/>
            <person name="Tanegashima C"/>
            <person name="Kiyatake I"/>
            <person name="Matsumoto R"/>
            <person name="Murakumo K"/>
            <person name="Nishida K"/>
            <person name="Terakita A"/>
            <person name="Kuratani S"/>
            <person name="Sato K"/>
            <person name="Hyodo S Kuraku.S."/>
        </authorList>
    </citation>
    <scope>NUCLEOTIDE SEQUENCE [LARGE SCALE GENOMIC DNA]</scope>
</reference>
<feature type="non-terminal residue" evidence="1">
    <location>
        <position position="155"/>
    </location>
</feature>
<accession>A0A401P8T7</accession>
<dbReference type="AlphaFoldDB" id="A0A401P8T7"/>
<evidence type="ECO:0000313" key="1">
    <source>
        <dbReference type="EMBL" id="GCB69490.1"/>
    </source>
</evidence>
<dbReference type="Proteomes" id="UP000288216">
    <property type="component" value="Unassembled WGS sequence"/>
</dbReference>
<evidence type="ECO:0000313" key="2">
    <source>
        <dbReference type="Proteomes" id="UP000288216"/>
    </source>
</evidence>
<proteinExistence type="predicted"/>